<accession>A0ABS3WB24</accession>
<sequence>MKPITAMKNVPKVHMSSPLLSGILYAAIWLAAGALLLSMMLRWGSMQESELPTYSLFVHGCSALAGGFVSGRRSRQRGWYYGGVLGLVYGILILLIGFLASNTGFSGKTLTMMLETLLCGSFGGMIGVNTKRS</sequence>
<keyword evidence="1" id="KW-0812">Transmembrane</keyword>
<dbReference type="Pfam" id="PF12670">
    <property type="entry name" value="DUF3792"/>
    <property type="match status" value="1"/>
</dbReference>
<name>A0ABS3WB24_9BACL</name>
<dbReference type="NCBIfam" id="TIGR04086">
    <property type="entry name" value="TIGR04086_membr"/>
    <property type="match status" value="1"/>
</dbReference>
<dbReference type="Proteomes" id="UP000670947">
    <property type="component" value="Unassembled WGS sequence"/>
</dbReference>
<feature type="transmembrane region" description="Helical" evidence="1">
    <location>
        <begin position="53"/>
        <end position="71"/>
    </location>
</feature>
<evidence type="ECO:0000313" key="3">
    <source>
        <dbReference type="Proteomes" id="UP000670947"/>
    </source>
</evidence>
<keyword evidence="3" id="KW-1185">Reference proteome</keyword>
<evidence type="ECO:0000313" key="2">
    <source>
        <dbReference type="EMBL" id="MBO7745514.1"/>
    </source>
</evidence>
<reference evidence="2 3" key="1">
    <citation type="submission" date="2021-03" db="EMBL/GenBank/DDBJ databases">
        <title>Paenibacillus artemisicola MWE-103 whole genome sequence.</title>
        <authorList>
            <person name="Ham Y.J."/>
        </authorList>
    </citation>
    <scope>NUCLEOTIDE SEQUENCE [LARGE SCALE GENOMIC DNA]</scope>
    <source>
        <strain evidence="2 3">MWE-103</strain>
    </source>
</reference>
<keyword evidence="1" id="KW-0472">Membrane</keyword>
<gene>
    <name evidence="2" type="ORF">I8J29_14995</name>
</gene>
<dbReference type="EMBL" id="JAGGDJ010000010">
    <property type="protein sequence ID" value="MBO7745514.1"/>
    <property type="molecule type" value="Genomic_DNA"/>
</dbReference>
<dbReference type="InterPro" id="IPR023804">
    <property type="entry name" value="DUF3792_TM"/>
</dbReference>
<protein>
    <submittedName>
        <fullName evidence="2">TIGR04086 family membrane protein</fullName>
    </submittedName>
</protein>
<comment type="caution">
    <text evidence="2">The sequence shown here is derived from an EMBL/GenBank/DDBJ whole genome shotgun (WGS) entry which is preliminary data.</text>
</comment>
<feature type="transmembrane region" description="Helical" evidence="1">
    <location>
        <begin position="78"/>
        <end position="100"/>
    </location>
</feature>
<dbReference type="RefSeq" id="WP_208848366.1">
    <property type="nucleotide sequence ID" value="NZ_JAGGDJ010000010.1"/>
</dbReference>
<proteinExistence type="predicted"/>
<keyword evidence="1" id="KW-1133">Transmembrane helix</keyword>
<feature type="transmembrane region" description="Helical" evidence="1">
    <location>
        <begin position="112"/>
        <end position="130"/>
    </location>
</feature>
<evidence type="ECO:0000256" key="1">
    <source>
        <dbReference type="SAM" id="Phobius"/>
    </source>
</evidence>
<organism evidence="2 3">
    <name type="scientific">Paenibacillus artemisiicola</name>
    <dbReference type="NCBI Taxonomy" id="1172618"/>
    <lineage>
        <taxon>Bacteria</taxon>
        <taxon>Bacillati</taxon>
        <taxon>Bacillota</taxon>
        <taxon>Bacilli</taxon>
        <taxon>Bacillales</taxon>
        <taxon>Paenibacillaceae</taxon>
        <taxon>Paenibacillus</taxon>
    </lineage>
</organism>
<feature type="transmembrane region" description="Helical" evidence="1">
    <location>
        <begin position="20"/>
        <end position="41"/>
    </location>
</feature>